<dbReference type="Gene3D" id="1.10.390.10">
    <property type="entry name" value="Neutral Protease Domain 2"/>
    <property type="match status" value="1"/>
</dbReference>
<dbReference type="InterPro" id="IPR027268">
    <property type="entry name" value="Peptidase_M4/M1_CTD_sf"/>
</dbReference>
<protein>
    <submittedName>
        <fullName evidence="2">Peptidase M1-like protein</fullName>
    </submittedName>
</protein>
<accession>A0A562TX27</accession>
<name>A0A562TX27_9SPHI</name>
<sequence>MDYHFSWDGNSSLLKVDVFYTTEAKDTTSFIYRAHDVANQLNIFRIVKNIQTEKGDSVSIDSGKRKITIWHKTTGPKKLHYEINGALISPAKHNNANEQFRPQLVPGSFYSLSFNLFMQVDTNIYKEISYTWDRWPVGIGYFSSASPESKPGATVNVKADQMMKIYMVMDKKLIVNTYNVHHVPYYAISTGRDSLNDIQADLKPFFSTFFPAITDFWQDYGGKDYFISVLPFLNIAPKNYTGYGLIDGFSMRYTGPYDLDKKEVIAHETSHKWIGNKLEIKQKGMEYMWFEEGFNDYIDTYILAKTKMISPTEFIDYINDKNLKPHYKSPVGTAPADSIEKHFWVNHDYEKLPYQRGFIYAFYFDNQIRLASGGKKTIRNFLLALLKHRSESKGIDLTVDDFIATASKFLPKQQVTNEIDKYLMRGDLLDFHQIKLISAYEIKYEDNIPVLYLKQSADLPKILSW</sequence>
<proteinExistence type="predicted"/>
<feature type="domain" description="Peptidase M1 membrane alanine aminopeptidase" evidence="1">
    <location>
        <begin position="262"/>
        <end position="365"/>
    </location>
</feature>
<organism evidence="2 3">
    <name type="scientific">Mucilaginibacter frigoritolerans</name>
    <dbReference type="NCBI Taxonomy" id="652788"/>
    <lineage>
        <taxon>Bacteria</taxon>
        <taxon>Pseudomonadati</taxon>
        <taxon>Bacteroidota</taxon>
        <taxon>Sphingobacteriia</taxon>
        <taxon>Sphingobacteriales</taxon>
        <taxon>Sphingobacteriaceae</taxon>
        <taxon>Mucilaginibacter</taxon>
    </lineage>
</organism>
<evidence type="ECO:0000259" key="1">
    <source>
        <dbReference type="Pfam" id="PF01433"/>
    </source>
</evidence>
<evidence type="ECO:0000313" key="2">
    <source>
        <dbReference type="EMBL" id="TWI98179.1"/>
    </source>
</evidence>
<keyword evidence="3" id="KW-1185">Reference proteome</keyword>
<dbReference type="EMBL" id="VLLI01000009">
    <property type="protein sequence ID" value="TWI98179.1"/>
    <property type="molecule type" value="Genomic_DNA"/>
</dbReference>
<dbReference type="SUPFAM" id="SSF55486">
    <property type="entry name" value="Metalloproteases ('zincins'), catalytic domain"/>
    <property type="match status" value="1"/>
</dbReference>
<dbReference type="InterPro" id="IPR014782">
    <property type="entry name" value="Peptidase_M1_dom"/>
</dbReference>
<dbReference type="Proteomes" id="UP000317010">
    <property type="component" value="Unassembled WGS sequence"/>
</dbReference>
<gene>
    <name evidence="2" type="ORF">JN11_03258</name>
</gene>
<dbReference type="RefSeq" id="WP_170227769.1">
    <property type="nucleotide sequence ID" value="NZ_VLLI01000009.1"/>
</dbReference>
<dbReference type="GO" id="GO:0008270">
    <property type="term" value="F:zinc ion binding"/>
    <property type="evidence" value="ECO:0007669"/>
    <property type="project" value="InterPro"/>
</dbReference>
<comment type="caution">
    <text evidence="2">The sequence shown here is derived from an EMBL/GenBank/DDBJ whole genome shotgun (WGS) entry which is preliminary data.</text>
</comment>
<dbReference type="Pfam" id="PF01433">
    <property type="entry name" value="Peptidase_M1"/>
    <property type="match status" value="1"/>
</dbReference>
<reference evidence="2 3" key="1">
    <citation type="submission" date="2019-07" db="EMBL/GenBank/DDBJ databases">
        <title>Genomic Encyclopedia of Archaeal and Bacterial Type Strains, Phase II (KMG-II): from individual species to whole genera.</title>
        <authorList>
            <person name="Goeker M."/>
        </authorList>
    </citation>
    <scope>NUCLEOTIDE SEQUENCE [LARGE SCALE GENOMIC DNA]</scope>
    <source>
        <strain evidence="2 3">ATCC BAA-1854</strain>
    </source>
</reference>
<dbReference type="GO" id="GO:0008237">
    <property type="term" value="F:metallopeptidase activity"/>
    <property type="evidence" value="ECO:0007669"/>
    <property type="project" value="InterPro"/>
</dbReference>
<dbReference type="AlphaFoldDB" id="A0A562TX27"/>
<evidence type="ECO:0000313" key="3">
    <source>
        <dbReference type="Proteomes" id="UP000317010"/>
    </source>
</evidence>